<keyword evidence="3 6" id="KW-1133">Transmembrane helix</keyword>
<proteinExistence type="predicted"/>
<keyword evidence="2 6" id="KW-0812">Transmembrane</keyword>
<evidence type="ECO:0000256" key="6">
    <source>
        <dbReference type="SAM" id="Phobius"/>
    </source>
</evidence>
<feature type="compositionally biased region" description="Polar residues" evidence="5">
    <location>
        <begin position="1"/>
        <end position="12"/>
    </location>
</feature>
<dbReference type="Proteomes" id="UP000807115">
    <property type="component" value="Chromosome 1"/>
</dbReference>
<dbReference type="Pfam" id="PF03168">
    <property type="entry name" value="LEA_2"/>
    <property type="match status" value="1"/>
</dbReference>
<evidence type="ECO:0000259" key="7">
    <source>
        <dbReference type="SMART" id="SM00769"/>
    </source>
</evidence>
<dbReference type="EMBL" id="CM027680">
    <property type="protein sequence ID" value="KAG0548054.1"/>
    <property type="molecule type" value="Genomic_DNA"/>
</dbReference>
<sequence length="330" mass="36382">MVFFSTSPTRSATAFHERSLSTRHAVTCQHPNNPKQRQKRYRPKPSGGQATNRERPSSRAPLHSQLPINRFRPLPSKLRYTQFSPSSRNPRTHRCFCSPMAKTTQPTAGARDPLLPTSGAAVASPPPYLDPHPADSYTVLLVPVRLRHRLRRGSGRCCGVGPCLTALFLLLALAGFLLWPADPDVSLARLRLAHVSVVARPAVAVTISAALKVRVRNPDFFALDYNRLDVAIAYRGAPLGRVTSGGGRVRARAVSYVDADLQLDGIRVVEDAIYLVEDLARGSVPFDTIVEVEGHLHFFFLSIPVKGRISCVVHVNPHNETIVHQDCYPE</sequence>
<accession>A0A921RWX1</accession>
<reference evidence="8" key="1">
    <citation type="journal article" date="2019" name="BMC Genomics">
        <title>A new reference genome for Sorghum bicolor reveals high levels of sequence similarity between sweet and grain genotypes: implications for the genetics of sugar metabolism.</title>
        <authorList>
            <person name="Cooper E.A."/>
            <person name="Brenton Z.W."/>
            <person name="Flinn B.S."/>
            <person name="Jenkins J."/>
            <person name="Shu S."/>
            <person name="Flowers D."/>
            <person name="Luo F."/>
            <person name="Wang Y."/>
            <person name="Xia P."/>
            <person name="Barry K."/>
            <person name="Daum C."/>
            <person name="Lipzen A."/>
            <person name="Yoshinaga Y."/>
            <person name="Schmutz J."/>
            <person name="Saski C."/>
            <person name="Vermerris W."/>
            <person name="Kresovich S."/>
        </authorList>
    </citation>
    <scope>NUCLEOTIDE SEQUENCE</scope>
</reference>
<dbReference type="InterPro" id="IPR004864">
    <property type="entry name" value="LEA_2"/>
</dbReference>
<dbReference type="SUPFAM" id="SSF117070">
    <property type="entry name" value="LEA14-like"/>
    <property type="match status" value="1"/>
</dbReference>
<feature type="domain" description="Water stress and hypersensitive response" evidence="7">
    <location>
        <begin position="192"/>
        <end position="312"/>
    </location>
</feature>
<dbReference type="AlphaFoldDB" id="A0A921RWX1"/>
<name>A0A921RWX1_SORBI</name>
<comment type="subcellular location">
    <subcellularLocation>
        <location evidence="1">Membrane</location>
        <topology evidence="1">Single-pass membrane protein</topology>
    </subcellularLocation>
</comment>
<dbReference type="Gene3D" id="2.60.40.1820">
    <property type="match status" value="1"/>
</dbReference>
<evidence type="ECO:0000313" key="9">
    <source>
        <dbReference type="Proteomes" id="UP000807115"/>
    </source>
</evidence>
<evidence type="ECO:0000256" key="5">
    <source>
        <dbReference type="SAM" id="MobiDB-lite"/>
    </source>
</evidence>
<gene>
    <name evidence="8" type="ORF">BDA96_01G133400</name>
</gene>
<evidence type="ECO:0000313" key="8">
    <source>
        <dbReference type="EMBL" id="KAG0548054.1"/>
    </source>
</evidence>
<dbReference type="InterPro" id="IPR044839">
    <property type="entry name" value="NDR1-like"/>
</dbReference>
<reference evidence="8" key="2">
    <citation type="submission" date="2020-10" db="EMBL/GenBank/DDBJ databases">
        <authorList>
            <person name="Cooper E.A."/>
            <person name="Brenton Z.W."/>
            <person name="Flinn B.S."/>
            <person name="Jenkins J."/>
            <person name="Shu S."/>
            <person name="Flowers D."/>
            <person name="Luo F."/>
            <person name="Wang Y."/>
            <person name="Xia P."/>
            <person name="Barry K."/>
            <person name="Daum C."/>
            <person name="Lipzen A."/>
            <person name="Yoshinaga Y."/>
            <person name="Schmutz J."/>
            <person name="Saski C."/>
            <person name="Vermerris W."/>
            <person name="Kresovich S."/>
        </authorList>
    </citation>
    <scope>NUCLEOTIDE SEQUENCE</scope>
</reference>
<evidence type="ECO:0000256" key="1">
    <source>
        <dbReference type="ARBA" id="ARBA00004167"/>
    </source>
</evidence>
<dbReference type="PANTHER" id="PTHR31234">
    <property type="entry name" value="LATE EMBRYOGENESIS ABUNDANT (LEA) HYDROXYPROLINE-RICH GLYCOPROTEIN FAMILY"/>
    <property type="match status" value="1"/>
</dbReference>
<keyword evidence="4 6" id="KW-0472">Membrane</keyword>
<dbReference type="InterPro" id="IPR013990">
    <property type="entry name" value="WHy-dom"/>
</dbReference>
<dbReference type="GO" id="GO:0009269">
    <property type="term" value="P:response to desiccation"/>
    <property type="evidence" value="ECO:0007669"/>
    <property type="project" value="InterPro"/>
</dbReference>
<dbReference type="PANTHER" id="PTHR31234:SF4">
    <property type="entry name" value="EXPRESSED PROTEIN"/>
    <property type="match status" value="1"/>
</dbReference>
<evidence type="ECO:0000256" key="3">
    <source>
        <dbReference type="ARBA" id="ARBA00022989"/>
    </source>
</evidence>
<dbReference type="GO" id="GO:0098542">
    <property type="term" value="P:defense response to other organism"/>
    <property type="evidence" value="ECO:0007669"/>
    <property type="project" value="InterPro"/>
</dbReference>
<dbReference type="FunFam" id="2.60.40.1820:FF:000005">
    <property type="entry name" value="Expressed protein"/>
    <property type="match status" value="1"/>
</dbReference>
<evidence type="ECO:0000256" key="4">
    <source>
        <dbReference type="ARBA" id="ARBA00023136"/>
    </source>
</evidence>
<feature type="region of interest" description="Disordered" evidence="5">
    <location>
        <begin position="1"/>
        <end position="66"/>
    </location>
</feature>
<dbReference type="SMART" id="SM00769">
    <property type="entry name" value="WHy"/>
    <property type="match status" value="1"/>
</dbReference>
<protein>
    <recommendedName>
        <fullName evidence="7">Water stress and hypersensitive response domain-containing protein</fullName>
    </recommendedName>
</protein>
<dbReference type="GO" id="GO:0016020">
    <property type="term" value="C:membrane"/>
    <property type="evidence" value="ECO:0007669"/>
    <property type="project" value="UniProtKB-SubCell"/>
</dbReference>
<evidence type="ECO:0000256" key="2">
    <source>
        <dbReference type="ARBA" id="ARBA00022692"/>
    </source>
</evidence>
<feature type="transmembrane region" description="Helical" evidence="6">
    <location>
        <begin position="157"/>
        <end position="179"/>
    </location>
</feature>
<comment type="caution">
    <text evidence="8">The sequence shown here is derived from an EMBL/GenBank/DDBJ whole genome shotgun (WGS) entry which is preliminary data.</text>
</comment>
<organism evidence="8 9">
    <name type="scientific">Sorghum bicolor</name>
    <name type="common">Sorghum</name>
    <name type="synonym">Sorghum vulgare</name>
    <dbReference type="NCBI Taxonomy" id="4558"/>
    <lineage>
        <taxon>Eukaryota</taxon>
        <taxon>Viridiplantae</taxon>
        <taxon>Streptophyta</taxon>
        <taxon>Embryophyta</taxon>
        <taxon>Tracheophyta</taxon>
        <taxon>Spermatophyta</taxon>
        <taxon>Magnoliopsida</taxon>
        <taxon>Liliopsida</taxon>
        <taxon>Poales</taxon>
        <taxon>Poaceae</taxon>
        <taxon>PACMAD clade</taxon>
        <taxon>Panicoideae</taxon>
        <taxon>Andropogonodae</taxon>
        <taxon>Andropogoneae</taxon>
        <taxon>Sorghinae</taxon>
        <taxon>Sorghum</taxon>
    </lineage>
</organism>